<evidence type="ECO:0008006" key="3">
    <source>
        <dbReference type="Google" id="ProtNLM"/>
    </source>
</evidence>
<evidence type="ECO:0000313" key="2">
    <source>
        <dbReference type="Proteomes" id="UP000285517"/>
    </source>
</evidence>
<gene>
    <name evidence="1" type="ORF">EI546_06510</name>
</gene>
<protein>
    <recommendedName>
        <fullName evidence="3">Terminase</fullName>
    </recommendedName>
</protein>
<name>A0A410G2D6_9FLAO</name>
<organism evidence="1 2">
    <name type="scientific">Aequorivita ciconiae</name>
    <dbReference type="NCBI Taxonomy" id="2494375"/>
    <lineage>
        <taxon>Bacteria</taxon>
        <taxon>Pseudomonadati</taxon>
        <taxon>Bacteroidota</taxon>
        <taxon>Flavobacteriia</taxon>
        <taxon>Flavobacteriales</taxon>
        <taxon>Flavobacteriaceae</taxon>
        <taxon>Aequorivita</taxon>
    </lineage>
</organism>
<dbReference type="EMBL" id="CP034951">
    <property type="protein sequence ID" value="QAA81401.1"/>
    <property type="molecule type" value="Genomic_DNA"/>
</dbReference>
<proteinExistence type="predicted"/>
<reference evidence="1 2" key="1">
    <citation type="submission" date="2019-01" db="EMBL/GenBank/DDBJ databases">
        <title>Complete genome sequencing of Aequorivita sp. H23M31.</title>
        <authorList>
            <person name="Bae J.-W."/>
        </authorList>
    </citation>
    <scope>NUCLEOTIDE SEQUENCE [LARGE SCALE GENOMIC DNA]</scope>
    <source>
        <strain evidence="1 2">H23M31</strain>
    </source>
</reference>
<sequence>MKKIDKQKVERYKKQLEMIGSSVHLNPFETKQEQKSAVERAKKDFAFMVERYFPHYAGASTPDFHIKFANKVLKDPTFKGFAQWGRALAKSVVNNILLPFWIWMNEGECYFVLIGSSADRAEQLLEDIRAEFEANPQIINDFGQQFNQGNWEAGFFITKGKFIGQSLGMGQSVRGLRVKDKRPTHCAADDLETKDINKNPKRQESIAKWIERDLLPTMDGPTRRFVQSNNRFAPRMVQTILQERHPEWTVDQVNAYDPVTYKPTWFEKYGPDYFKALEREIGVLAAKSEYNNDPHTEGTIFLESQIQWAPRPRLNQFKIIFGWWDVAYGGTSTSDYNAVVVQGLKETDFYVLDVFCKQSKMNEAIAYMCLYQKSLPKTVIVHWIFEAQFWNDAVRDAIKKGETGFGVKLNIIQRQLPKTRKYDRILTLQPYYQNNKIFYDERLKHNNDAQVALAQLYGIEPGYNTKDDYPDAHQAGISELERYVSHSDSSGDTEIVTGDYSQSKNLW</sequence>
<evidence type="ECO:0000313" key="1">
    <source>
        <dbReference type="EMBL" id="QAA81401.1"/>
    </source>
</evidence>
<keyword evidence="2" id="KW-1185">Reference proteome</keyword>
<accession>A0A410G2D6</accession>
<dbReference type="Proteomes" id="UP000285517">
    <property type="component" value="Chromosome"/>
</dbReference>
<dbReference type="OrthoDB" id="1327410at2"/>
<dbReference type="RefSeq" id="WP_128249789.1">
    <property type="nucleotide sequence ID" value="NZ_CP034951.1"/>
</dbReference>
<dbReference type="AlphaFoldDB" id="A0A410G2D6"/>
<dbReference type="KEGG" id="aev:EI546_06510"/>